<dbReference type="InterPro" id="IPR000421">
    <property type="entry name" value="FA58C"/>
</dbReference>
<dbReference type="SUPFAM" id="SSF49785">
    <property type="entry name" value="Galactose-binding domain-like"/>
    <property type="match status" value="2"/>
</dbReference>
<evidence type="ECO:0000313" key="3">
    <source>
        <dbReference type="EMBL" id="KAJ7390430.1"/>
    </source>
</evidence>
<dbReference type="EMBL" id="MU825416">
    <property type="protein sequence ID" value="KAJ7390430.1"/>
    <property type="molecule type" value="Genomic_DNA"/>
</dbReference>
<reference evidence="3" key="1">
    <citation type="submission" date="2023-01" db="EMBL/GenBank/DDBJ databases">
        <title>Genome assembly of the deep-sea coral Lophelia pertusa.</title>
        <authorList>
            <person name="Herrera S."/>
            <person name="Cordes E."/>
        </authorList>
    </citation>
    <scope>NUCLEOTIDE SEQUENCE</scope>
    <source>
        <strain evidence="3">USNM1676648</strain>
        <tissue evidence="3">Polyp</tissue>
    </source>
</reference>
<dbReference type="AlphaFoldDB" id="A0A9W9ZZX5"/>
<evidence type="ECO:0000259" key="2">
    <source>
        <dbReference type="PROSITE" id="PS50022"/>
    </source>
</evidence>
<dbReference type="PANTHER" id="PTHR24543">
    <property type="entry name" value="MULTICOPPER OXIDASE-RELATED"/>
    <property type="match status" value="1"/>
</dbReference>
<dbReference type="CDD" id="cd00057">
    <property type="entry name" value="FA58C"/>
    <property type="match status" value="2"/>
</dbReference>
<dbReference type="FunFam" id="2.60.120.260:FF:000002">
    <property type="entry name" value="Coagulation factor VIII"/>
    <property type="match status" value="1"/>
</dbReference>
<proteinExistence type="predicted"/>
<dbReference type="Proteomes" id="UP001163046">
    <property type="component" value="Unassembled WGS sequence"/>
</dbReference>
<evidence type="ECO:0000256" key="1">
    <source>
        <dbReference type="ARBA" id="ARBA00023157"/>
    </source>
</evidence>
<dbReference type="FunFam" id="2.60.120.260:FF:000016">
    <property type="entry name" value="Contactin-associated protein-like 4 isoform 1"/>
    <property type="match status" value="1"/>
</dbReference>
<comment type="caution">
    <text evidence="3">The sequence shown here is derived from an EMBL/GenBank/DDBJ whole genome shotgun (WGS) entry which is preliminary data.</text>
</comment>
<dbReference type="PROSITE" id="PS50022">
    <property type="entry name" value="FA58C_3"/>
    <property type="match status" value="2"/>
</dbReference>
<keyword evidence="1" id="KW-1015">Disulfide bond</keyword>
<keyword evidence="4" id="KW-1185">Reference proteome</keyword>
<protein>
    <recommendedName>
        <fullName evidence="2">F5/8 type C domain-containing protein</fullName>
    </recommendedName>
</protein>
<sequence>MESYEIPDSSVTASSMVDNGYKPGNGRLHFQLTSGRIGSWSAGNLRDGSWFQVDFGSFVKVTIIATQGRQDAAQWVTKYRVSYSYKGLFFRDYMEGDYPEIFDGNTDQFTVVSHKLTNPIITRYIRINPISYHSWISLRADFYGCKSGFPIPEVSTCRNPLGVESGQIPNSAITASSQLTAAYGPENARLNFQGVPGRVGAWIPARNDQNQWLQIYFGRETQVTGISTQGYYNAAHWVKSYSLQYSNDGSYFKQYQPQSYTKTFTANNDQNGVVSYQLIPPINARYIRIIPESWYAYIAIRVEFYGCQTKTWTPVGCYQNRGRALGDVLLKVRSSRMSKNYAACVKAADDQGITLFGLDGKNCWSGKNASSYDMYGKSGQCRSNKKRTLSAGFMASGTIFVYQKDNGDWKQLGCFKNKSPTNALPVSFDNNVRSVAGPDAIFDYCKGKAEATGYKMFGADDKNCWSGDDPENTYNKYGDSILCLFSRKTGHGSGQDKNGDVYVYKLE</sequence>
<organism evidence="3 4">
    <name type="scientific">Desmophyllum pertusum</name>
    <dbReference type="NCBI Taxonomy" id="174260"/>
    <lineage>
        <taxon>Eukaryota</taxon>
        <taxon>Metazoa</taxon>
        <taxon>Cnidaria</taxon>
        <taxon>Anthozoa</taxon>
        <taxon>Hexacorallia</taxon>
        <taxon>Scleractinia</taxon>
        <taxon>Caryophylliina</taxon>
        <taxon>Caryophylliidae</taxon>
        <taxon>Desmophyllum</taxon>
    </lineage>
</organism>
<feature type="domain" description="F5/8 type C" evidence="2">
    <location>
        <begin position="1"/>
        <end position="145"/>
    </location>
</feature>
<name>A0A9W9ZZX5_9CNID</name>
<feature type="domain" description="F5/8 type C" evidence="2">
    <location>
        <begin position="157"/>
        <end position="307"/>
    </location>
</feature>
<dbReference type="Gene3D" id="2.60.120.260">
    <property type="entry name" value="Galactose-binding domain-like"/>
    <property type="match status" value="2"/>
</dbReference>
<dbReference type="SMART" id="SM00231">
    <property type="entry name" value="FA58C"/>
    <property type="match status" value="2"/>
</dbReference>
<gene>
    <name evidence="3" type="ORF">OS493_025129</name>
</gene>
<evidence type="ECO:0000313" key="4">
    <source>
        <dbReference type="Proteomes" id="UP001163046"/>
    </source>
</evidence>
<dbReference type="PANTHER" id="PTHR24543:SF325">
    <property type="entry name" value="F5_8 TYPE C DOMAIN-CONTAINING PROTEIN"/>
    <property type="match status" value="1"/>
</dbReference>
<dbReference type="InterPro" id="IPR008979">
    <property type="entry name" value="Galactose-bd-like_sf"/>
</dbReference>
<accession>A0A9W9ZZX5</accession>
<dbReference type="Pfam" id="PF00754">
    <property type="entry name" value="F5_F8_type_C"/>
    <property type="match status" value="2"/>
</dbReference>
<dbReference type="OrthoDB" id="5985438at2759"/>